<sequence>MNFNILDYTNLKFNSTKGVTNSGNTNIENPKLVDVGVKLFFKEVLKGCNKYKQKNYNTLYNVMMLLFFFIVLAILLYTRYKGTNNSKSYYEKTMKDKEYIMSKLVYYNRQNIDNQQKIRNNMITNLPDYNNHPEANLLHKAVYFS</sequence>
<keyword evidence="1" id="KW-0812">Transmembrane</keyword>
<dbReference type="AlphaFoldDB" id="A0A6C0DXM7"/>
<feature type="transmembrane region" description="Helical" evidence="1">
    <location>
        <begin position="59"/>
        <end position="78"/>
    </location>
</feature>
<organism evidence="2">
    <name type="scientific">viral metagenome</name>
    <dbReference type="NCBI Taxonomy" id="1070528"/>
    <lineage>
        <taxon>unclassified sequences</taxon>
        <taxon>metagenomes</taxon>
        <taxon>organismal metagenomes</taxon>
    </lineage>
</organism>
<protein>
    <submittedName>
        <fullName evidence="2">Uncharacterized protein</fullName>
    </submittedName>
</protein>
<keyword evidence="1" id="KW-1133">Transmembrane helix</keyword>
<proteinExistence type="predicted"/>
<accession>A0A6C0DXM7</accession>
<keyword evidence="1" id="KW-0472">Membrane</keyword>
<name>A0A6C0DXM7_9ZZZZ</name>
<evidence type="ECO:0000256" key="1">
    <source>
        <dbReference type="SAM" id="Phobius"/>
    </source>
</evidence>
<dbReference type="EMBL" id="MN739686">
    <property type="protein sequence ID" value="QHT21131.1"/>
    <property type="molecule type" value="Genomic_DNA"/>
</dbReference>
<evidence type="ECO:0000313" key="2">
    <source>
        <dbReference type="EMBL" id="QHT21131.1"/>
    </source>
</evidence>
<reference evidence="2" key="1">
    <citation type="journal article" date="2020" name="Nature">
        <title>Giant virus diversity and host interactions through global metagenomics.</title>
        <authorList>
            <person name="Schulz F."/>
            <person name="Roux S."/>
            <person name="Paez-Espino D."/>
            <person name="Jungbluth S."/>
            <person name="Walsh D.A."/>
            <person name="Denef V.J."/>
            <person name="McMahon K.D."/>
            <person name="Konstantinidis K.T."/>
            <person name="Eloe-Fadrosh E.A."/>
            <person name="Kyrpides N.C."/>
            <person name="Woyke T."/>
        </authorList>
    </citation>
    <scope>NUCLEOTIDE SEQUENCE</scope>
    <source>
        <strain evidence="2">GVMAG-M-3300023174-75</strain>
    </source>
</reference>